<sequence length="200" mass="21787">MKTAFHLAALPWIFAFATIPMSALAEDEPSEAPFEVALDIDSDGQMDRVVIAQGADNRLADLTIYLAAGDGKLDPSRKPDFMKKALTEDRILALESKGKGSLVITSCFGCGANKSWQATLTIVYRERKFLVAGYSRDWDWNVQKSDGTVETTLGGCDINFLTGKGVASQDLDDGKPVEGKFTPIDLAAWSDDSRPKPCEF</sequence>
<evidence type="ECO:0000313" key="3">
    <source>
        <dbReference type="Proteomes" id="UP000272706"/>
    </source>
</evidence>
<gene>
    <name evidence="2" type="ORF">D3227_11090</name>
</gene>
<dbReference type="OrthoDB" id="9804182at2"/>
<evidence type="ECO:0000313" key="2">
    <source>
        <dbReference type="EMBL" id="RJT39935.1"/>
    </source>
</evidence>
<organism evidence="2 3">
    <name type="scientific">Mesorhizobium waimense</name>
    <dbReference type="NCBI Taxonomy" id="1300307"/>
    <lineage>
        <taxon>Bacteria</taxon>
        <taxon>Pseudomonadati</taxon>
        <taxon>Pseudomonadota</taxon>
        <taxon>Alphaproteobacteria</taxon>
        <taxon>Hyphomicrobiales</taxon>
        <taxon>Phyllobacteriaceae</taxon>
        <taxon>Mesorhizobium</taxon>
    </lineage>
</organism>
<comment type="caution">
    <text evidence="2">The sequence shown here is derived from an EMBL/GenBank/DDBJ whole genome shotgun (WGS) entry which is preliminary data.</text>
</comment>
<keyword evidence="3" id="KW-1185">Reference proteome</keyword>
<reference evidence="2 3" key="1">
    <citation type="submission" date="2018-09" db="EMBL/GenBank/DDBJ databases">
        <title>Mesorhizobium carmichaelinearum sp. nov. isolated from Carmichaelinea spp. root nodules in New Zealand.</title>
        <authorList>
            <person name="De Meyer S.E."/>
        </authorList>
    </citation>
    <scope>NUCLEOTIDE SEQUENCE [LARGE SCALE GENOMIC DNA]</scope>
    <source>
        <strain evidence="2 3">ICMP19557</strain>
    </source>
</reference>
<keyword evidence="1" id="KW-0732">Signal</keyword>
<dbReference type="AlphaFoldDB" id="A0A3A5KU25"/>
<dbReference type="EMBL" id="QZWZ01000007">
    <property type="protein sequence ID" value="RJT39935.1"/>
    <property type="molecule type" value="Genomic_DNA"/>
</dbReference>
<proteinExistence type="predicted"/>
<evidence type="ECO:0008006" key="4">
    <source>
        <dbReference type="Google" id="ProtNLM"/>
    </source>
</evidence>
<evidence type="ECO:0000256" key="1">
    <source>
        <dbReference type="SAM" id="SignalP"/>
    </source>
</evidence>
<feature type="chain" id="PRO_5017254673" description="VCBS repeat-containing protein" evidence="1">
    <location>
        <begin position="26"/>
        <end position="200"/>
    </location>
</feature>
<protein>
    <recommendedName>
        <fullName evidence="4">VCBS repeat-containing protein</fullName>
    </recommendedName>
</protein>
<feature type="signal peptide" evidence="1">
    <location>
        <begin position="1"/>
        <end position="25"/>
    </location>
</feature>
<dbReference type="RefSeq" id="WP_120014155.1">
    <property type="nucleotide sequence ID" value="NZ_QZWZ01000007.1"/>
</dbReference>
<accession>A0A3A5KU25</accession>
<dbReference type="Proteomes" id="UP000272706">
    <property type="component" value="Unassembled WGS sequence"/>
</dbReference>
<name>A0A3A5KU25_9HYPH</name>